<dbReference type="PANTHER" id="PTHR24260:SF132">
    <property type="entry name" value="PEPTIDASE S1 DOMAIN-CONTAINING PROTEIN"/>
    <property type="match status" value="1"/>
</dbReference>
<dbReference type="EMBL" id="JANBOH010000005">
    <property type="protein sequence ID" value="KAJ1648461.1"/>
    <property type="molecule type" value="Genomic_DNA"/>
</dbReference>
<proteinExistence type="predicted"/>
<keyword evidence="2" id="KW-0720">Serine protease</keyword>
<feature type="domain" description="Peptidase S1" evidence="3">
    <location>
        <begin position="17"/>
        <end position="253"/>
    </location>
</feature>
<evidence type="ECO:0000313" key="4">
    <source>
        <dbReference type="EMBL" id="KAJ1648461.1"/>
    </source>
</evidence>
<dbReference type="InterPro" id="IPR043504">
    <property type="entry name" value="Peptidase_S1_PA_chymotrypsin"/>
</dbReference>
<dbReference type="InterPro" id="IPR001314">
    <property type="entry name" value="Peptidase_S1A"/>
</dbReference>
<dbReference type="SMART" id="SM00020">
    <property type="entry name" value="Tryp_SPc"/>
    <property type="match status" value="1"/>
</dbReference>
<dbReference type="InterPro" id="IPR051333">
    <property type="entry name" value="CLIP_Serine_Protease"/>
</dbReference>
<keyword evidence="2" id="KW-0378">Hydrolase</keyword>
<dbReference type="PROSITE" id="PS00135">
    <property type="entry name" value="TRYPSIN_SER"/>
    <property type="match status" value="1"/>
</dbReference>
<protein>
    <recommendedName>
        <fullName evidence="3">Peptidase S1 domain-containing protein</fullName>
    </recommendedName>
</protein>
<dbReference type="GO" id="GO:0006508">
    <property type="term" value="P:proteolysis"/>
    <property type="evidence" value="ECO:0007669"/>
    <property type="project" value="UniProtKB-KW"/>
</dbReference>
<gene>
    <name evidence="4" type="ORF">LPJ64_000290</name>
</gene>
<comment type="caution">
    <text evidence="4">The sequence shown here is derived from an EMBL/GenBank/DDBJ whole genome shotgun (WGS) entry which is preliminary data.</text>
</comment>
<accession>A0A9W7XR94</accession>
<organism evidence="4 5">
    <name type="scientific">Coemansia asiatica</name>
    <dbReference type="NCBI Taxonomy" id="1052880"/>
    <lineage>
        <taxon>Eukaryota</taxon>
        <taxon>Fungi</taxon>
        <taxon>Fungi incertae sedis</taxon>
        <taxon>Zoopagomycota</taxon>
        <taxon>Kickxellomycotina</taxon>
        <taxon>Kickxellomycetes</taxon>
        <taxon>Kickxellales</taxon>
        <taxon>Kickxellaceae</taxon>
        <taxon>Coemansia</taxon>
    </lineage>
</organism>
<keyword evidence="1" id="KW-1015">Disulfide bond</keyword>
<dbReference type="InterPro" id="IPR033116">
    <property type="entry name" value="TRYPSIN_SER"/>
</dbReference>
<dbReference type="AlphaFoldDB" id="A0A9W7XR94"/>
<evidence type="ECO:0000256" key="2">
    <source>
        <dbReference type="RuleBase" id="RU363034"/>
    </source>
</evidence>
<keyword evidence="2" id="KW-0645">Protease</keyword>
<keyword evidence="5" id="KW-1185">Reference proteome</keyword>
<dbReference type="GO" id="GO:0004252">
    <property type="term" value="F:serine-type endopeptidase activity"/>
    <property type="evidence" value="ECO:0007669"/>
    <property type="project" value="InterPro"/>
</dbReference>
<dbReference type="PANTHER" id="PTHR24260">
    <property type="match status" value="1"/>
</dbReference>
<sequence length="267" mass="28276">MALLREVLAHPVIDKRVIGGSLLPAALGISSVSLLSEKNNILSKCGGTLISPRHVVTAGHCVVTAKGVIAQNNQVKVYYGNANLRKAKMVQSTKVTYHPQYYTEKNGPNSDLDIAVIEFSEIILDEKTVDRAIIFDGILVPGQTGLIVGWGGAEDGANLDLLRGGFNVVGDPNICGLDDNNGPKICLPGNLVPGVSACGGDSGSAMFLNDNGLLKIVGFNVIAVGGGQCGDKERKHLYINTHYYLDFIQQASGLPREYLVGKSNSMA</sequence>
<evidence type="ECO:0000259" key="3">
    <source>
        <dbReference type="PROSITE" id="PS50240"/>
    </source>
</evidence>
<dbReference type="PROSITE" id="PS50240">
    <property type="entry name" value="TRYPSIN_DOM"/>
    <property type="match status" value="1"/>
</dbReference>
<dbReference type="PROSITE" id="PS00134">
    <property type="entry name" value="TRYPSIN_HIS"/>
    <property type="match status" value="1"/>
</dbReference>
<name>A0A9W7XR94_9FUNG</name>
<evidence type="ECO:0000313" key="5">
    <source>
        <dbReference type="Proteomes" id="UP001145021"/>
    </source>
</evidence>
<dbReference type="Proteomes" id="UP001145021">
    <property type="component" value="Unassembled WGS sequence"/>
</dbReference>
<dbReference type="InterPro" id="IPR009003">
    <property type="entry name" value="Peptidase_S1_PA"/>
</dbReference>
<dbReference type="Gene3D" id="2.40.10.10">
    <property type="entry name" value="Trypsin-like serine proteases"/>
    <property type="match status" value="1"/>
</dbReference>
<reference evidence="4" key="1">
    <citation type="submission" date="2022-07" db="EMBL/GenBank/DDBJ databases">
        <title>Phylogenomic reconstructions and comparative analyses of Kickxellomycotina fungi.</title>
        <authorList>
            <person name="Reynolds N.K."/>
            <person name="Stajich J.E."/>
            <person name="Barry K."/>
            <person name="Grigoriev I.V."/>
            <person name="Crous P."/>
            <person name="Smith M.E."/>
        </authorList>
    </citation>
    <scope>NUCLEOTIDE SEQUENCE</scope>
    <source>
        <strain evidence="4">NBRC 105413</strain>
    </source>
</reference>
<dbReference type="PRINTS" id="PR00722">
    <property type="entry name" value="CHYMOTRYPSIN"/>
</dbReference>
<dbReference type="SUPFAM" id="SSF50494">
    <property type="entry name" value="Trypsin-like serine proteases"/>
    <property type="match status" value="1"/>
</dbReference>
<dbReference type="Pfam" id="PF00089">
    <property type="entry name" value="Trypsin"/>
    <property type="match status" value="1"/>
</dbReference>
<dbReference type="InterPro" id="IPR018114">
    <property type="entry name" value="TRYPSIN_HIS"/>
</dbReference>
<evidence type="ECO:0000256" key="1">
    <source>
        <dbReference type="ARBA" id="ARBA00023157"/>
    </source>
</evidence>
<dbReference type="InterPro" id="IPR001254">
    <property type="entry name" value="Trypsin_dom"/>
</dbReference>